<gene>
    <name evidence="2" type="ORF">N9R04_00335</name>
</gene>
<dbReference type="Proteomes" id="UP001209553">
    <property type="component" value="Unassembled WGS sequence"/>
</dbReference>
<dbReference type="Gene3D" id="3.40.630.30">
    <property type="match status" value="1"/>
</dbReference>
<dbReference type="InterPro" id="IPR000182">
    <property type="entry name" value="GNAT_dom"/>
</dbReference>
<evidence type="ECO:0000313" key="3">
    <source>
        <dbReference type="Proteomes" id="UP001209553"/>
    </source>
</evidence>
<proteinExistence type="predicted"/>
<dbReference type="CDD" id="cd04301">
    <property type="entry name" value="NAT_SF"/>
    <property type="match status" value="1"/>
</dbReference>
<dbReference type="EMBL" id="JAOPKZ010000001">
    <property type="protein sequence ID" value="MCU5745166.1"/>
    <property type="molecule type" value="Genomic_DNA"/>
</dbReference>
<dbReference type="PROSITE" id="PS51186">
    <property type="entry name" value="GNAT"/>
    <property type="match status" value="1"/>
</dbReference>
<comment type="caution">
    <text evidence="2">The sequence shown here is derived from an EMBL/GenBank/DDBJ whole genome shotgun (WGS) entry which is preliminary data.</text>
</comment>
<feature type="domain" description="N-acetyltransferase" evidence="1">
    <location>
        <begin position="141"/>
        <end position="290"/>
    </location>
</feature>
<organism evidence="2 3">
    <name type="scientific">Staphylococcus marylandisciuri</name>
    <dbReference type="NCBI Taxonomy" id="2981529"/>
    <lineage>
        <taxon>Bacteria</taxon>
        <taxon>Bacillati</taxon>
        <taxon>Bacillota</taxon>
        <taxon>Bacilli</taxon>
        <taxon>Bacillales</taxon>
        <taxon>Staphylococcaceae</taxon>
        <taxon>Staphylococcus</taxon>
    </lineage>
</organism>
<dbReference type="PANTHER" id="PTHR43415:SF6">
    <property type="entry name" value="SPERMIDINE N(1)-ACETYLTRANSFERASE"/>
    <property type="match status" value="1"/>
</dbReference>
<sequence length="290" mass="34454">MTIHKLTDCTEILKFIENADYTKTSYLYKLPQEHHHIQQMIERAIHSPGVFAIIDDNNIKALVLAFTYEENKFKVIGPIISHGYHLTIEEQDDLLNAMFHAQPDDANFNFSYDATSQVFAKEMKHLKASYHFTDYYLEAYPEIRSIEPTSYQTITEYHKAYFRAFKKLHEKAFKRNEMSASQIVDSLDENNRLFIFVSEGLLKGYIYIQTHPRRGIAEIKYFTSHSDYRFKGIAFDLLKFVLNFAFDHYELKKIYFKIRSKNSRLVQRFNELGFHVNNEYKKFKYVAKHT</sequence>
<keyword evidence="3" id="KW-1185">Reference proteome</keyword>
<dbReference type="InterPro" id="IPR016181">
    <property type="entry name" value="Acyl_CoA_acyltransferase"/>
</dbReference>
<name>A0ABT2QMG8_9STAP</name>
<evidence type="ECO:0000313" key="2">
    <source>
        <dbReference type="EMBL" id="MCU5745166.1"/>
    </source>
</evidence>
<reference evidence="2 3" key="1">
    <citation type="journal article" date="2023" name="Int. J. Syst. Evol. Microbiol.">
        <title>Streptococcus sciuri sp. nov., Staphylococcus marylandisciuri sp. nov. and Staphylococcus americanisciuri sp. nov., isolated from faeces of eastern grey squirrel (Sciurus carolinensis).</title>
        <authorList>
            <person name="Volokhov D.V."/>
            <person name="Zagorodnyaya T.A."/>
            <person name="Furtak V.A."/>
            <person name="Nattanmai G."/>
            <person name="Randall L."/>
            <person name="Jose S."/>
            <person name="Gao Y."/>
            <person name="Eisenberg T."/>
            <person name="Delmonte P."/>
            <person name="Blom J."/>
            <person name="Mitchell K.K."/>
        </authorList>
    </citation>
    <scope>NUCLEOTIDE SEQUENCE [LARGE SCALE GENOMIC DNA]</scope>
    <source>
        <strain evidence="2 3">SQ8-PEA</strain>
    </source>
</reference>
<dbReference type="PANTHER" id="PTHR43415">
    <property type="entry name" value="SPERMIDINE N(1)-ACETYLTRANSFERASE"/>
    <property type="match status" value="1"/>
</dbReference>
<dbReference type="Pfam" id="PF00583">
    <property type="entry name" value="Acetyltransf_1"/>
    <property type="match status" value="1"/>
</dbReference>
<dbReference type="RefSeq" id="WP_262853503.1">
    <property type="nucleotide sequence ID" value="NZ_JAOPKZ010000001.1"/>
</dbReference>
<accession>A0ABT2QMG8</accession>
<evidence type="ECO:0000259" key="1">
    <source>
        <dbReference type="PROSITE" id="PS51186"/>
    </source>
</evidence>
<dbReference type="SUPFAM" id="SSF55729">
    <property type="entry name" value="Acyl-CoA N-acyltransferases (Nat)"/>
    <property type="match status" value="1"/>
</dbReference>
<protein>
    <submittedName>
        <fullName evidence="2">GNAT family N-acetyltransferase</fullName>
    </submittedName>
</protein>